<feature type="chain" id="PRO_5016900794" description="DUF7888 domain-containing protein" evidence="1">
    <location>
        <begin position="23"/>
        <end position="178"/>
    </location>
</feature>
<dbReference type="InParanoid" id="A0A369J873"/>
<dbReference type="EMBL" id="LUEZ02000223">
    <property type="protein sequence ID" value="RDB15046.1"/>
    <property type="molecule type" value="Genomic_DNA"/>
</dbReference>
<feature type="signal peptide" evidence="1">
    <location>
        <begin position="1"/>
        <end position="22"/>
    </location>
</feature>
<name>A0A369J873_HYPMA</name>
<evidence type="ECO:0000256" key="1">
    <source>
        <dbReference type="SAM" id="SignalP"/>
    </source>
</evidence>
<comment type="caution">
    <text evidence="3">The sequence shown here is derived from an EMBL/GenBank/DDBJ whole genome shotgun (WGS) entry which is preliminary data.</text>
</comment>
<protein>
    <recommendedName>
        <fullName evidence="2">DUF7888 domain-containing protein</fullName>
    </recommendedName>
</protein>
<dbReference type="InterPro" id="IPR057210">
    <property type="entry name" value="DUF7888"/>
</dbReference>
<dbReference type="AlphaFoldDB" id="A0A369J873"/>
<sequence>MKFSLFTAFLAMLVMAVTMTHAMPVQSDIDVVTPASSVEILDGYVPINLEPRQAAGFAKDGLSLLKNILEDIERDNQARGRFTQELVYRLNQADWSFNYVVCHSKHTYSFAGRRGVDWGHYHEEFDIKVGGTRGYEIYWFRSGKFTLQGDGGYLNWAYVGNVVWRSGNGKDLVFGSRL</sequence>
<accession>A0A369J873</accession>
<organism evidence="3 4">
    <name type="scientific">Hypsizygus marmoreus</name>
    <name type="common">White beech mushroom</name>
    <name type="synonym">Agaricus marmoreus</name>
    <dbReference type="NCBI Taxonomy" id="39966"/>
    <lineage>
        <taxon>Eukaryota</taxon>
        <taxon>Fungi</taxon>
        <taxon>Dikarya</taxon>
        <taxon>Basidiomycota</taxon>
        <taxon>Agaricomycotina</taxon>
        <taxon>Agaricomycetes</taxon>
        <taxon>Agaricomycetidae</taxon>
        <taxon>Agaricales</taxon>
        <taxon>Tricholomatineae</taxon>
        <taxon>Lyophyllaceae</taxon>
        <taxon>Hypsizygus</taxon>
    </lineage>
</organism>
<keyword evidence="1" id="KW-0732">Signal</keyword>
<reference evidence="3" key="1">
    <citation type="submission" date="2018-04" db="EMBL/GenBank/DDBJ databases">
        <title>Whole genome sequencing of Hypsizygus marmoreus.</title>
        <authorList>
            <person name="Choi I.-G."/>
            <person name="Min B."/>
            <person name="Kim J.-G."/>
            <person name="Kim S."/>
            <person name="Oh Y.-L."/>
            <person name="Kong W.-S."/>
            <person name="Park H."/>
            <person name="Jeong J."/>
            <person name="Song E.-S."/>
        </authorList>
    </citation>
    <scope>NUCLEOTIDE SEQUENCE [LARGE SCALE GENOMIC DNA]</scope>
    <source>
        <strain evidence="3">51987-8</strain>
    </source>
</reference>
<dbReference type="Pfam" id="PF25411">
    <property type="entry name" value="DUF7888"/>
    <property type="match status" value="1"/>
</dbReference>
<dbReference type="Proteomes" id="UP000076154">
    <property type="component" value="Unassembled WGS sequence"/>
</dbReference>
<evidence type="ECO:0000313" key="4">
    <source>
        <dbReference type="Proteomes" id="UP000076154"/>
    </source>
</evidence>
<evidence type="ECO:0000259" key="2">
    <source>
        <dbReference type="Pfam" id="PF25411"/>
    </source>
</evidence>
<dbReference type="OrthoDB" id="3685327at2759"/>
<evidence type="ECO:0000313" key="3">
    <source>
        <dbReference type="EMBL" id="RDB15046.1"/>
    </source>
</evidence>
<proteinExistence type="predicted"/>
<dbReference type="STRING" id="39966.A0A369J873"/>
<keyword evidence="4" id="KW-1185">Reference proteome</keyword>
<feature type="domain" description="DUF7888" evidence="2">
    <location>
        <begin position="56"/>
        <end position="159"/>
    </location>
</feature>
<gene>
    <name evidence="3" type="ORF">Hypma_005457</name>
</gene>